<protein>
    <submittedName>
        <fullName evidence="2">Uncharacterized protein</fullName>
    </submittedName>
</protein>
<organism evidence="2 3">
    <name type="scientific">Paspalum notatum var. saurae</name>
    <dbReference type="NCBI Taxonomy" id="547442"/>
    <lineage>
        <taxon>Eukaryota</taxon>
        <taxon>Viridiplantae</taxon>
        <taxon>Streptophyta</taxon>
        <taxon>Embryophyta</taxon>
        <taxon>Tracheophyta</taxon>
        <taxon>Spermatophyta</taxon>
        <taxon>Magnoliopsida</taxon>
        <taxon>Liliopsida</taxon>
        <taxon>Poales</taxon>
        <taxon>Poaceae</taxon>
        <taxon>PACMAD clade</taxon>
        <taxon>Panicoideae</taxon>
        <taxon>Andropogonodae</taxon>
        <taxon>Paspaleae</taxon>
        <taxon>Paspalinae</taxon>
        <taxon>Paspalum</taxon>
    </lineage>
</organism>
<accession>A0AAQ3WGN4</accession>
<keyword evidence="3" id="KW-1185">Reference proteome</keyword>
<name>A0AAQ3WGN4_PASNO</name>
<reference evidence="2 3" key="1">
    <citation type="submission" date="2024-02" db="EMBL/GenBank/DDBJ databases">
        <title>High-quality chromosome-scale genome assembly of Pensacola bahiagrass (Paspalum notatum Flugge var. saurae).</title>
        <authorList>
            <person name="Vega J.M."/>
            <person name="Podio M."/>
            <person name="Orjuela J."/>
            <person name="Siena L.A."/>
            <person name="Pessino S.C."/>
            <person name="Combes M.C."/>
            <person name="Mariac C."/>
            <person name="Albertini E."/>
            <person name="Pupilli F."/>
            <person name="Ortiz J.P.A."/>
            <person name="Leblanc O."/>
        </authorList>
    </citation>
    <scope>NUCLEOTIDE SEQUENCE [LARGE SCALE GENOMIC DNA]</scope>
    <source>
        <strain evidence="2">R1</strain>
        <tissue evidence="2">Leaf</tissue>
    </source>
</reference>
<feature type="region of interest" description="Disordered" evidence="1">
    <location>
        <begin position="1"/>
        <end position="29"/>
    </location>
</feature>
<dbReference type="EMBL" id="CP144746">
    <property type="protein sequence ID" value="WVZ60583.1"/>
    <property type="molecule type" value="Genomic_DNA"/>
</dbReference>
<gene>
    <name evidence="2" type="ORF">U9M48_010583</name>
</gene>
<evidence type="ECO:0000313" key="3">
    <source>
        <dbReference type="Proteomes" id="UP001341281"/>
    </source>
</evidence>
<dbReference type="Proteomes" id="UP001341281">
    <property type="component" value="Chromosome 02"/>
</dbReference>
<proteinExistence type="predicted"/>
<evidence type="ECO:0000256" key="1">
    <source>
        <dbReference type="SAM" id="MobiDB-lite"/>
    </source>
</evidence>
<dbReference type="AlphaFoldDB" id="A0AAQ3WGN4"/>
<evidence type="ECO:0000313" key="2">
    <source>
        <dbReference type="EMBL" id="WVZ60583.1"/>
    </source>
</evidence>
<sequence length="85" mass="9653">MLERRRLRDALHGWDQDKGSMGGDKDGERLVAGDDDDSVFLHLLRTSQFPQLVYPITALVKMRLIDLTDWMTAGSSTQHQASQRP</sequence>